<evidence type="ECO:0000259" key="3">
    <source>
        <dbReference type="PROSITE" id="PS50943"/>
    </source>
</evidence>
<evidence type="ECO:0000256" key="1">
    <source>
        <dbReference type="SAM" id="MobiDB-lite"/>
    </source>
</evidence>
<evidence type="ECO:0000313" key="4">
    <source>
        <dbReference type="EMBL" id="VGO12670.1"/>
    </source>
</evidence>
<organism evidence="4 5">
    <name type="scientific">Pontiella desulfatans</name>
    <dbReference type="NCBI Taxonomy" id="2750659"/>
    <lineage>
        <taxon>Bacteria</taxon>
        <taxon>Pseudomonadati</taxon>
        <taxon>Kiritimatiellota</taxon>
        <taxon>Kiritimatiellia</taxon>
        <taxon>Kiritimatiellales</taxon>
        <taxon>Pontiellaceae</taxon>
        <taxon>Pontiella</taxon>
    </lineage>
</organism>
<dbReference type="AlphaFoldDB" id="A0A6C2TYA8"/>
<dbReference type="InterPro" id="IPR001387">
    <property type="entry name" value="Cro/C1-type_HTH"/>
</dbReference>
<dbReference type="Gene3D" id="1.10.260.40">
    <property type="entry name" value="lambda repressor-like DNA-binding domains"/>
    <property type="match status" value="1"/>
</dbReference>
<evidence type="ECO:0000259" key="2">
    <source>
        <dbReference type="PROSITE" id="PS50932"/>
    </source>
</evidence>
<reference evidence="4 5" key="1">
    <citation type="submission" date="2019-04" db="EMBL/GenBank/DDBJ databases">
        <authorList>
            <person name="Van Vliet M D."/>
        </authorList>
    </citation>
    <scope>NUCLEOTIDE SEQUENCE [LARGE SCALE GENOMIC DNA]</scope>
    <source>
        <strain evidence="4 5">F1</strain>
    </source>
</reference>
<feature type="domain" description="HTH cro/C1-type" evidence="3">
    <location>
        <begin position="7"/>
        <end position="36"/>
    </location>
</feature>
<keyword evidence="5" id="KW-1185">Reference proteome</keyword>
<accession>A0A6C2TYA8</accession>
<dbReference type="SUPFAM" id="SSF47413">
    <property type="entry name" value="lambda repressor-like DNA-binding domains"/>
    <property type="match status" value="1"/>
</dbReference>
<sequence length="72" mass="7741">MKTNRVTQKDIARRAGTSASLVSRILNGKTAYISVSDETMTRVQSAAEELGYRAGSRGSSNPDHVALENEEG</sequence>
<dbReference type="GO" id="GO:0006355">
    <property type="term" value="P:regulation of DNA-templated transcription"/>
    <property type="evidence" value="ECO:0007669"/>
    <property type="project" value="InterPro"/>
</dbReference>
<dbReference type="Pfam" id="PF00356">
    <property type="entry name" value="LacI"/>
    <property type="match status" value="1"/>
</dbReference>
<name>A0A6C2TYA8_PONDE</name>
<dbReference type="RefSeq" id="WP_136078315.1">
    <property type="nucleotide sequence ID" value="NZ_CAAHFG010000001.1"/>
</dbReference>
<evidence type="ECO:0000313" key="5">
    <source>
        <dbReference type="Proteomes" id="UP000366872"/>
    </source>
</evidence>
<protein>
    <submittedName>
        <fullName evidence="4">Uncharacterized protein</fullName>
    </submittedName>
</protein>
<dbReference type="PROSITE" id="PS50943">
    <property type="entry name" value="HTH_CROC1"/>
    <property type="match status" value="1"/>
</dbReference>
<dbReference type="EMBL" id="CAAHFG010000001">
    <property type="protein sequence ID" value="VGO12670.1"/>
    <property type="molecule type" value="Genomic_DNA"/>
</dbReference>
<proteinExistence type="predicted"/>
<dbReference type="Proteomes" id="UP000366872">
    <property type="component" value="Unassembled WGS sequence"/>
</dbReference>
<feature type="region of interest" description="Disordered" evidence="1">
    <location>
        <begin position="51"/>
        <end position="72"/>
    </location>
</feature>
<dbReference type="CDD" id="cd01392">
    <property type="entry name" value="HTH_LacI"/>
    <property type="match status" value="1"/>
</dbReference>
<dbReference type="GO" id="GO:0003677">
    <property type="term" value="F:DNA binding"/>
    <property type="evidence" value="ECO:0007669"/>
    <property type="project" value="InterPro"/>
</dbReference>
<dbReference type="InterPro" id="IPR010982">
    <property type="entry name" value="Lambda_DNA-bd_dom_sf"/>
</dbReference>
<gene>
    <name evidence="4" type="ORF">PDESU_01223</name>
</gene>
<dbReference type="InterPro" id="IPR000843">
    <property type="entry name" value="HTH_LacI"/>
</dbReference>
<dbReference type="SMART" id="SM00354">
    <property type="entry name" value="HTH_LACI"/>
    <property type="match status" value="1"/>
</dbReference>
<dbReference type="PROSITE" id="PS50932">
    <property type="entry name" value="HTH_LACI_2"/>
    <property type="match status" value="1"/>
</dbReference>
<feature type="domain" description="HTH lacI-type" evidence="2">
    <location>
        <begin position="6"/>
        <end position="53"/>
    </location>
</feature>